<dbReference type="AlphaFoldDB" id="A0A1I0K7P1"/>
<reference evidence="6 7" key="1">
    <citation type="submission" date="2016-10" db="EMBL/GenBank/DDBJ databases">
        <authorList>
            <person name="de Groot N.N."/>
        </authorList>
    </citation>
    <scope>NUCLEOTIDE SEQUENCE [LARGE SCALE GENOMIC DNA]</scope>
    <source>
        <strain evidence="6 7">CGMCC 4.5598</strain>
    </source>
</reference>
<dbReference type="GO" id="GO:0032259">
    <property type="term" value="P:methylation"/>
    <property type="evidence" value="ECO:0007669"/>
    <property type="project" value="UniProtKB-KW"/>
</dbReference>
<dbReference type="OrthoDB" id="941586at2"/>
<dbReference type="InterPro" id="IPR007318">
    <property type="entry name" value="Phopholipid_MeTrfase"/>
</dbReference>
<dbReference type="Gene3D" id="1.20.120.1630">
    <property type="match status" value="1"/>
</dbReference>
<sequence length="168" mass="18597">MRRNPAAVVSALFFAAAPGTVAALGPYLVGGWRTHEPFPVQIMVPLRVAGAILVAAGLVVLVHAFVRFVVEGLGTPMPVAPPERLVVGGLYRYVRNPMYVAILTAIIGQAMVFGDRGLLFYAVAVALVVWSFVHWYEEPDLRRRFGAAYDDYRAHVPGWWPRLRPFRP</sequence>
<dbReference type="Proteomes" id="UP000199361">
    <property type="component" value="Unassembled WGS sequence"/>
</dbReference>
<dbReference type="RefSeq" id="WP_091084540.1">
    <property type="nucleotide sequence ID" value="NZ_FOHX01000007.1"/>
</dbReference>
<keyword evidence="7" id="KW-1185">Reference proteome</keyword>
<dbReference type="EMBL" id="FOHX01000007">
    <property type="protein sequence ID" value="SEU19915.1"/>
    <property type="molecule type" value="Genomic_DNA"/>
</dbReference>
<accession>A0A1I0K7P1</accession>
<keyword evidence="2 5" id="KW-0812">Transmembrane</keyword>
<keyword evidence="6" id="KW-0489">Methyltransferase</keyword>
<keyword evidence="4 5" id="KW-0472">Membrane</keyword>
<keyword evidence="3 5" id="KW-1133">Transmembrane helix</keyword>
<dbReference type="STRING" id="568860.SAMN05421811_107174"/>
<name>A0A1I0K7P1_9ACTN</name>
<evidence type="ECO:0000313" key="6">
    <source>
        <dbReference type="EMBL" id="SEU19915.1"/>
    </source>
</evidence>
<gene>
    <name evidence="6" type="ORF">SAMN05421811_107174</name>
</gene>
<evidence type="ECO:0000256" key="5">
    <source>
        <dbReference type="SAM" id="Phobius"/>
    </source>
</evidence>
<feature type="transmembrane region" description="Helical" evidence="5">
    <location>
        <begin position="46"/>
        <end position="70"/>
    </location>
</feature>
<keyword evidence="6" id="KW-0808">Transferase</keyword>
<protein>
    <submittedName>
        <fullName evidence="6">Protein-S-isoprenylcysteine O-methyltransferase Ste14</fullName>
    </submittedName>
</protein>
<evidence type="ECO:0000256" key="1">
    <source>
        <dbReference type="ARBA" id="ARBA00004127"/>
    </source>
</evidence>
<dbReference type="GO" id="GO:0008168">
    <property type="term" value="F:methyltransferase activity"/>
    <property type="evidence" value="ECO:0007669"/>
    <property type="project" value="UniProtKB-KW"/>
</dbReference>
<comment type="subcellular location">
    <subcellularLocation>
        <location evidence="1">Endomembrane system</location>
        <topology evidence="1">Multi-pass membrane protein</topology>
    </subcellularLocation>
</comment>
<evidence type="ECO:0000313" key="7">
    <source>
        <dbReference type="Proteomes" id="UP000199361"/>
    </source>
</evidence>
<evidence type="ECO:0000256" key="4">
    <source>
        <dbReference type="ARBA" id="ARBA00023136"/>
    </source>
</evidence>
<evidence type="ECO:0000256" key="2">
    <source>
        <dbReference type="ARBA" id="ARBA00022692"/>
    </source>
</evidence>
<proteinExistence type="predicted"/>
<organism evidence="6 7">
    <name type="scientific">Nonomuraea wenchangensis</name>
    <dbReference type="NCBI Taxonomy" id="568860"/>
    <lineage>
        <taxon>Bacteria</taxon>
        <taxon>Bacillati</taxon>
        <taxon>Actinomycetota</taxon>
        <taxon>Actinomycetes</taxon>
        <taxon>Streptosporangiales</taxon>
        <taxon>Streptosporangiaceae</taxon>
        <taxon>Nonomuraea</taxon>
    </lineage>
</organism>
<feature type="transmembrane region" description="Helical" evidence="5">
    <location>
        <begin position="118"/>
        <end position="136"/>
    </location>
</feature>
<dbReference type="Pfam" id="PF04191">
    <property type="entry name" value="PEMT"/>
    <property type="match status" value="1"/>
</dbReference>
<feature type="transmembrane region" description="Helical" evidence="5">
    <location>
        <begin position="90"/>
        <end position="112"/>
    </location>
</feature>
<dbReference type="GO" id="GO:0012505">
    <property type="term" value="C:endomembrane system"/>
    <property type="evidence" value="ECO:0007669"/>
    <property type="project" value="UniProtKB-SubCell"/>
</dbReference>
<evidence type="ECO:0000256" key="3">
    <source>
        <dbReference type="ARBA" id="ARBA00022989"/>
    </source>
</evidence>